<keyword evidence="2 8" id="KW-0963">Cytoplasm</keyword>
<dbReference type="PANTHER" id="PTHR43033">
    <property type="entry name" value="TRNA(ILE)-LYSIDINE SYNTHASE-RELATED"/>
    <property type="match status" value="1"/>
</dbReference>
<gene>
    <name evidence="8" type="primary">tilS</name>
    <name evidence="10" type="ORF">FHS59_001544</name>
</gene>
<keyword evidence="5 8" id="KW-0547">Nucleotide-binding</keyword>
<comment type="catalytic activity">
    <reaction evidence="7 8">
        <text>cytidine(34) in tRNA(Ile2) + L-lysine + ATP = lysidine(34) in tRNA(Ile2) + AMP + diphosphate + H(+)</text>
        <dbReference type="Rhea" id="RHEA:43744"/>
        <dbReference type="Rhea" id="RHEA-COMP:10625"/>
        <dbReference type="Rhea" id="RHEA-COMP:10670"/>
        <dbReference type="ChEBI" id="CHEBI:15378"/>
        <dbReference type="ChEBI" id="CHEBI:30616"/>
        <dbReference type="ChEBI" id="CHEBI:32551"/>
        <dbReference type="ChEBI" id="CHEBI:33019"/>
        <dbReference type="ChEBI" id="CHEBI:82748"/>
        <dbReference type="ChEBI" id="CHEBI:83665"/>
        <dbReference type="ChEBI" id="CHEBI:456215"/>
        <dbReference type="EC" id="6.3.4.19"/>
    </reaction>
</comment>
<dbReference type="InterPro" id="IPR012094">
    <property type="entry name" value="tRNA_Ile_lys_synt"/>
</dbReference>
<dbReference type="InterPro" id="IPR011063">
    <property type="entry name" value="TilS/TtcA_N"/>
</dbReference>
<evidence type="ECO:0000256" key="4">
    <source>
        <dbReference type="ARBA" id="ARBA00022694"/>
    </source>
</evidence>
<dbReference type="InterPro" id="IPR012795">
    <property type="entry name" value="tRNA_Ile_lys_synt_N"/>
</dbReference>
<evidence type="ECO:0000256" key="5">
    <source>
        <dbReference type="ARBA" id="ARBA00022741"/>
    </source>
</evidence>
<name>A0A841MNX1_9BACT</name>
<dbReference type="NCBIfam" id="TIGR02433">
    <property type="entry name" value="lysidine_TilS_C"/>
    <property type="match status" value="1"/>
</dbReference>
<evidence type="ECO:0000313" key="11">
    <source>
        <dbReference type="Proteomes" id="UP000588604"/>
    </source>
</evidence>
<feature type="binding site" evidence="8">
    <location>
        <begin position="26"/>
        <end position="31"/>
    </location>
    <ligand>
        <name>ATP</name>
        <dbReference type="ChEBI" id="CHEBI:30616"/>
    </ligand>
</feature>
<reference evidence="10 11" key="1">
    <citation type="submission" date="2020-08" db="EMBL/GenBank/DDBJ databases">
        <title>Genomic Encyclopedia of Type Strains, Phase IV (KMG-IV): sequencing the most valuable type-strain genomes for metagenomic binning, comparative biology and taxonomic classification.</title>
        <authorList>
            <person name="Goeker M."/>
        </authorList>
    </citation>
    <scope>NUCLEOTIDE SEQUENCE [LARGE SCALE GENOMIC DNA]</scope>
    <source>
        <strain evidence="10 11">DSM 102044</strain>
    </source>
</reference>
<dbReference type="GO" id="GO:0032267">
    <property type="term" value="F:tRNA(Ile)-lysidine synthase activity"/>
    <property type="evidence" value="ECO:0007669"/>
    <property type="project" value="UniProtKB-EC"/>
</dbReference>
<dbReference type="GO" id="GO:0005524">
    <property type="term" value="F:ATP binding"/>
    <property type="evidence" value="ECO:0007669"/>
    <property type="project" value="UniProtKB-UniRule"/>
</dbReference>
<dbReference type="NCBIfam" id="TIGR02432">
    <property type="entry name" value="lysidine_TilS_N"/>
    <property type="match status" value="1"/>
</dbReference>
<dbReference type="GO" id="GO:0005737">
    <property type="term" value="C:cytoplasm"/>
    <property type="evidence" value="ECO:0007669"/>
    <property type="project" value="UniProtKB-SubCell"/>
</dbReference>
<dbReference type="AlphaFoldDB" id="A0A841MNX1"/>
<proteinExistence type="inferred from homology"/>
<evidence type="ECO:0000256" key="3">
    <source>
        <dbReference type="ARBA" id="ARBA00022598"/>
    </source>
</evidence>
<dbReference type="Pfam" id="PF01171">
    <property type="entry name" value="ATP_bind_3"/>
    <property type="match status" value="1"/>
</dbReference>
<comment type="subcellular location">
    <subcellularLocation>
        <location evidence="1 8">Cytoplasm</location>
    </subcellularLocation>
</comment>
<evidence type="ECO:0000256" key="8">
    <source>
        <dbReference type="HAMAP-Rule" id="MF_01161"/>
    </source>
</evidence>
<dbReference type="HAMAP" id="MF_01161">
    <property type="entry name" value="tRNA_Ile_lys_synt"/>
    <property type="match status" value="1"/>
</dbReference>
<protein>
    <recommendedName>
        <fullName evidence="8">tRNA(Ile)-lysidine synthase</fullName>
        <ecNumber evidence="8">6.3.4.19</ecNumber>
    </recommendedName>
    <alternativeName>
        <fullName evidence="8">tRNA(Ile)-2-lysyl-cytidine synthase</fullName>
    </alternativeName>
    <alternativeName>
        <fullName evidence="8">tRNA(Ile)-lysidine synthetase</fullName>
    </alternativeName>
</protein>
<evidence type="ECO:0000313" key="10">
    <source>
        <dbReference type="EMBL" id="MBB6325916.1"/>
    </source>
</evidence>
<dbReference type="PANTHER" id="PTHR43033:SF1">
    <property type="entry name" value="TRNA(ILE)-LYSIDINE SYNTHASE-RELATED"/>
    <property type="match status" value="1"/>
</dbReference>
<keyword evidence="3 8" id="KW-0436">Ligase</keyword>
<dbReference type="CDD" id="cd01992">
    <property type="entry name" value="TilS_N"/>
    <property type="match status" value="1"/>
</dbReference>
<dbReference type="Proteomes" id="UP000588604">
    <property type="component" value="Unassembled WGS sequence"/>
</dbReference>
<keyword evidence="11" id="KW-1185">Reference proteome</keyword>
<evidence type="ECO:0000256" key="6">
    <source>
        <dbReference type="ARBA" id="ARBA00022840"/>
    </source>
</evidence>
<comment type="caution">
    <text evidence="10">The sequence shown here is derived from an EMBL/GenBank/DDBJ whole genome shotgun (WGS) entry which is preliminary data.</text>
</comment>
<evidence type="ECO:0000256" key="7">
    <source>
        <dbReference type="ARBA" id="ARBA00048539"/>
    </source>
</evidence>
<dbReference type="Pfam" id="PF11734">
    <property type="entry name" value="TilS_C"/>
    <property type="match status" value="1"/>
</dbReference>
<dbReference type="InterPro" id="IPR012796">
    <property type="entry name" value="Lysidine-tRNA-synth_C"/>
</dbReference>
<dbReference type="EC" id="6.3.4.19" evidence="8"/>
<organism evidence="10 11">
    <name type="scientific">Algoriphagus iocasae</name>
    <dbReference type="NCBI Taxonomy" id="1836499"/>
    <lineage>
        <taxon>Bacteria</taxon>
        <taxon>Pseudomonadati</taxon>
        <taxon>Bacteroidota</taxon>
        <taxon>Cytophagia</taxon>
        <taxon>Cytophagales</taxon>
        <taxon>Cyclobacteriaceae</taxon>
        <taxon>Algoriphagus</taxon>
    </lineage>
</organism>
<dbReference type="RefSeq" id="WP_184494568.1">
    <property type="nucleotide sequence ID" value="NZ_JACIJO010000002.1"/>
</dbReference>
<dbReference type="GO" id="GO:0006400">
    <property type="term" value="P:tRNA modification"/>
    <property type="evidence" value="ECO:0007669"/>
    <property type="project" value="UniProtKB-UniRule"/>
</dbReference>
<comment type="function">
    <text evidence="8">Ligates lysine onto the cytidine present at position 34 of the AUA codon-specific tRNA(Ile) that contains the anticodon CAU, in an ATP-dependent manner. Cytidine is converted to lysidine, thus changing the amino acid specificity of the tRNA from methionine to isoleucine.</text>
</comment>
<dbReference type="InterPro" id="IPR014729">
    <property type="entry name" value="Rossmann-like_a/b/a_fold"/>
</dbReference>
<keyword evidence="4 8" id="KW-0819">tRNA processing</keyword>
<dbReference type="EMBL" id="JACIJO010000002">
    <property type="protein sequence ID" value="MBB6325916.1"/>
    <property type="molecule type" value="Genomic_DNA"/>
</dbReference>
<dbReference type="SMART" id="SM00977">
    <property type="entry name" value="TilS_C"/>
    <property type="match status" value="1"/>
</dbReference>
<feature type="domain" description="Lysidine-tRNA(Ile) synthetase C-terminal" evidence="9">
    <location>
        <begin position="364"/>
        <end position="436"/>
    </location>
</feature>
<dbReference type="SUPFAM" id="SSF56037">
    <property type="entry name" value="PheT/TilS domain"/>
    <property type="match status" value="1"/>
</dbReference>
<comment type="similarity">
    <text evidence="8">Belongs to the tRNA(Ile)-lysidine synthase family.</text>
</comment>
<dbReference type="SUPFAM" id="SSF52402">
    <property type="entry name" value="Adenine nucleotide alpha hydrolases-like"/>
    <property type="match status" value="1"/>
</dbReference>
<comment type="domain">
    <text evidence="8">The N-terminal region contains the highly conserved SGGXDS motif, predicted to be a P-loop motif involved in ATP binding.</text>
</comment>
<accession>A0A841MNX1</accession>
<sequence length="439" mass="50334">MIEAFIQHIRNKSLLDPEKKYLLACSGGLDSVCLGELLFISKIPFEVAHVNFGLREKESDGDENFVKSLAKTWNTEFHLHHADTLKIAEENHISTQMAARDIRYEWFEEIRESRKLDGIILAHHEDDQLETIFLNLTRGTGIEGLYGMADRRGQLIRPLLPFSRKQIQEFAAENKLVWREDSSNKKTDYKRNKLRHDVLPVLYDSSEDARANLLTSLNRLKDTGKAFSGLFDLWKSQNIKDSEGLQTLNFKGFIHTEGATSLLYFWLRSYGFNSIQAQEIYQSCLQGMAGKIFESAGYLLNLDRNQLVLAPKTLSFEPIEISENDLGFKIPEGTYEILKLSGQTELDKNSQNAMLDLEQLTFPLKIRNWEEGDRIIPLGMKNSKKISDFLIDLKVPLVKKLGVKVLESGDKIAWILGFRIADWAKQTAATRKTLYLKKR</sequence>
<keyword evidence="6 8" id="KW-0067">ATP-binding</keyword>
<evidence type="ECO:0000259" key="9">
    <source>
        <dbReference type="SMART" id="SM00977"/>
    </source>
</evidence>
<dbReference type="Gene3D" id="3.40.50.620">
    <property type="entry name" value="HUPs"/>
    <property type="match status" value="1"/>
</dbReference>
<evidence type="ECO:0000256" key="2">
    <source>
        <dbReference type="ARBA" id="ARBA00022490"/>
    </source>
</evidence>
<evidence type="ECO:0000256" key="1">
    <source>
        <dbReference type="ARBA" id="ARBA00004496"/>
    </source>
</evidence>